<keyword evidence="2" id="KW-1185">Reference proteome</keyword>
<dbReference type="EMBL" id="FXUA01000001">
    <property type="protein sequence ID" value="SMP05758.1"/>
    <property type="molecule type" value="Genomic_DNA"/>
</dbReference>
<organism evidence="1 2">
    <name type="scientific">Algoriphagus winogradskyi</name>
    <dbReference type="NCBI Taxonomy" id="237017"/>
    <lineage>
        <taxon>Bacteria</taxon>
        <taxon>Pseudomonadati</taxon>
        <taxon>Bacteroidota</taxon>
        <taxon>Cytophagia</taxon>
        <taxon>Cytophagales</taxon>
        <taxon>Cyclobacteriaceae</taxon>
        <taxon>Algoriphagus</taxon>
    </lineage>
</organism>
<proteinExistence type="predicted"/>
<reference evidence="1 2" key="1">
    <citation type="submission" date="2017-05" db="EMBL/GenBank/DDBJ databases">
        <authorList>
            <person name="Varghese N."/>
            <person name="Submissions S."/>
        </authorList>
    </citation>
    <scope>NUCLEOTIDE SEQUENCE [LARGE SCALE GENOMIC DNA]</scope>
    <source>
        <strain evidence="1 2">DSM 15360</strain>
    </source>
</reference>
<protein>
    <submittedName>
        <fullName evidence="1">Uncharacterized protein</fullName>
    </submittedName>
</protein>
<accession>A0ABY1NC12</accession>
<name>A0ABY1NC12_9BACT</name>
<dbReference type="Proteomes" id="UP001157915">
    <property type="component" value="Unassembled WGS sequence"/>
</dbReference>
<evidence type="ECO:0000313" key="2">
    <source>
        <dbReference type="Proteomes" id="UP001157915"/>
    </source>
</evidence>
<gene>
    <name evidence="1" type="ORF">SAMN06265367_101379</name>
</gene>
<comment type="caution">
    <text evidence="1">The sequence shown here is derived from an EMBL/GenBank/DDBJ whole genome shotgun (WGS) entry which is preliminary data.</text>
</comment>
<sequence>MAVFDNHAFTYLVVGKITTDIVFYKQKESFQLPC</sequence>
<evidence type="ECO:0000313" key="1">
    <source>
        <dbReference type="EMBL" id="SMP05758.1"/>
    </source>
</evidence>